<evidence type="ECO:0000259" key="3">
    <source>
        <dbReference type="PROSITE" id="PS50015"/>
    </source>
</evidence>
<sequence>MASTKAAAVLMVMAMIGVSLSQPGMPKKLEKEHICAGCRATVTEIAKKSGPAKKRFESRVMEVMDEVCKMESFRTYDYPPPTMVQACKVFLGDHEDTVEQSILGQGSDALELLIDKVCWKQTKVCEGVDIAKQERPTVYMDGKPMNSKSEELR</sequence>
<feature type="signal peptide" evidence="2">
    <location>
        <begin position="1"/>
        <end position="21"/>
    </location>
</feature>
<gene>
    <name evidence="4" type="ORF">HPHI1048_LOCUS23520</name>
</gene>
<accession>A0A7S0I1H3</accession>
<dbReference type="InterPro" id="IPR008139">
    <property type="entry name" value="SaposinB_dom"/>
</dbReference>
<feature type="domain" description="Saposin B-type" evidence="3">
    <location>
        <begin position="31"/>
        <end position="129"/>
    </location>
</feature>
<dbReference type="Gene3D" id="1.10.225.10">
    <property type="entry name" value="Saposin-like"/>
    <property type="match status" value="1"/>
</dbReference>
<name>A0A7S0I1H3_9CRYP</name>
<evidence type="ECO:0000313" key="4">
    <source>
        <dbReference type="EMBL" id="CAD8508158.1"/>
    </source>
</evidence>
<organism evidence="4">
    <name type="scientific">Hanusia phi</name>
    <dbReference type="NCBI Taxonomy" id="3032"/>
    <lineage>
        <taxon>Eukaryota</taxon>
        <taxon>Cryptophyceae</taxon>
        <taxon>Pyrenomonadales</taxon>
        <taxon>Geminigeraceae</taxon>
        <taxon>Hanusia</taxon>
    </lineage>
</organism>
<proteinExistence type="predicted"/>
<keyword evidence="2" id="KW-0732">Signal</keyword>
<evidence type="ECO:0000256" key="2">
    <source>
        <dbReference type="SAM" id="SignalP"/>
    </source>
</evidence>
<reference evidence="4" key="1">
    <citation type="submission" date="2021-01" db="EMBL/GenBank/DDBJ databases">
        <authorList>
            <person name="Corre E."/>
            <person name="Pelletier E."/>
            <person name="Niang G."/>
            <person name="Scheremetjew M."/>
            <person name="Finn R."/>
            <person name="Kale V."/>
            <person name="Holt S."/>
            <person name="Cochrane G."/>
            <person name="Meng A."/>
            <person name="Brown T."/>
            <person name="Cohen L."/>
        </authorList>
    </citation>
    <scope>NUCLEOTIDE SEQUENCE</scope>
    <source>
        <strain evidence="4">CCMP325</strain>
    </source>
</reference>
<evidence type="ECO:0000256" key="1">
    <source>
        <dbReference type="ARBA" id="ARBA00023157"/>
    </source>
</evidence>
<keyword evidence="1" id="KW-1015">Disulfide bond</keyword>
<dbReference type="PROSITE" id="PS50015">
    <property type="entry name" value="SAP_B"/>
    <property type="match status" value="1"/>
</dbReference>
<protein>
    <recommendedName>
        <fullName evidence="3">Saposin B-type domain-containing protein</fullName>
    </recommendedName>
</protein>
<dbReference type="AlphaFoldDB" id="A0A7S0I1H3"/>
<dbReference type="EMBL" id="HBEO01034715">
    <property type="protein sequence ID" value="CAD8508158.1"/>
    <property type="molecule type" value="Transcribed_RNA"/>
</dbReference>
<feature type="chain" id="PRO_5030858221" description="Saposin B-type domain-containing protein" evidence="2">
    <location>
        <begin position="22"/>
        <end position="153"/>
    </location>
</feature>